<name>X1ADA6_9ZZZZ</name>
<feature type="non-terminal residue" evidence="1">
    <location>
        <position position="395"/>
    </location>
</feature>
<protein>
    <recommendedName>
        <fullName evidence="2">UDP-N-acetylglucosamine 2-epimerase domain-containing protein</fullName>
    </recommendedName>
</protein>
<dbReference type="EMBL" id="BART01008783">
    <property type="protein sequence ID" value="GAG58036.1"/>
    <property type="molecule type" value="Genomic_DNA"/>
</dbReference>
<accession>X1ADA6</accession>
<dbReference type="AlphaFoldDB" id="X1ADA6"/>
<evidence type="ECO:0008006" key="2">
    <source>
        <dbReference type="Google" id="ProtNLM"/>
    </source>
</evidence>
<sequence length="395" mass="46811">LFLNFLAVLKLIELEEPNKIYILSSVKLKKVYYIKLATKRENIEIKVFAQKSSSKEFRQFLKSKFRILIDYFWYWNIWKLLNKNSIDLNNFITSKKKNLVFCQYKNFFPSLIQVLIQLQGTKNLLNILYVPHKLLKYSKEVVQRENLMNVKILPFYDVNYSSFRKRFNNFKKILIDVQNTSSFDDIEFKSIRVSDLIKISFFELHEELSNSLRYLENFHFILDKIKPNIITVLSGNDPIDVLITRIAKENNIKTLFIPHALVGISHQHQSLEQDYVVCAGNKEKDYYLSLGTTQNKLLTLGIPLFDKIFDQFSKIHNAKIIHKELVERYNLNSTKKIILLVTTHHEDFIRERIFKSVVNLPNNLKNCQLIVKLHPIEEISYYENLSEKYNAKNIV</sequence>
<proteinExistence type="predicted"/>
<gene>
    <name evidence="1" type="ORF">S01H4_19658</name>
</gene>
<reference evidence="1" key="1">
    <citation type="journal article" date="2014" name="Front. Microbiol.">
        <title>High frequency of phylogenetically diverse reductive dehalogenase-homologous genes in deep subseafloor sedimentary metagenomes.</title>
        <authorList>
            <person name="Kawai M."/>
            <person name="Futagami T."/>
            <person name="Toyoda A."/>
            <person name="Takaki Y."/>
            <person name="Nishi S."/>
            <person name="Hori S."/>
            <person name="Arai W."/>
            <person name="Tsubouchi T."/>
            <person name="Morono Y."/>
            <person name="Uchiyama I."/>
            <person name="Ito T."/>
            <person name="Fujiyama A."/>
            <person name="Inagaki F."/>
            <person name="Takami H."/>
        </authorList>
    </citation>
    <scope>NUCLEOTIDE SEQUENCE</scope>
    <source>
        <strain evidence="1">Expedition CK06-06</strain>
    </source>
</reference>
<feature type="non-terminal residue" evidence="1">
    <location>
        <position position="1"/>
    </location>
</feature>
<comment type="caution">
    <text evidence="1">The sequence shown here is derived from an EMBL/GenBank/DDBJ whole genome shotgun (WGS) entry which is preliminary data.</text>
</comment>
<dbReference type="SUPFAM" id="SSF53756">
    <property type="entry name" value="UDP-Glycosyltransferase/glycogen phosphorylase"/>
    <property type="match status" value="1"/>
</dbReference>
<organism evidence="1">
    <name type="scientific">marine sediment metagenome</name>
    <dbReference type="NCBI Taxonomy" id="412755"/>
    <lineage>
        <taxon>unclassified sequences</taxon>
        <taxon>metagenomes</taxon>
        <taxon>ecological metagenomes</taxon>
    </lineage>
</organism>
<evidence type="ECO:0000313" key="1">
    <source>
        <dbReference type="EMBL" id="GAG58036.1"/>
    </source>
</evidence>